<keyword evidence="8 14" id="KW-1133">Transmembrane helix</keyword>
<dbReference type="GO" id="GO:0009252">
    <property type="term" value="P:peptidoglycan biosynthetic process"/>
    <property type="evidence" value="ECO:0007669"/>
    <property type="project" value="UniProtKB-KW"/>
</dbReference>
<comment type="subcellular location">
    <subcellularLocation>
        <location evidence="1 14">Cell membrane</location>
        <topology evidence="1 14">Multi-pass membrane protein</topology>
    </subcellularLocation>
</comment>
<evidence type="ECO:0000256" key="2">
    <source>
        <dbReference type="ARBA" id="ARBA00010621"/>
    </source>
</evidence>
<evidence type="ECO:0000256" key="4">
    <source>
        <dbReference type="ARBA" id="ARBA00021581"/>
    </source>
</evidence>
<feature type="transmembrane region" description="Helical" evidence="14">
    <location>
        <begin position="151"/>
        <end position="177"/>
    </location>
</feature>
<accession>A0A2A5T3L2</accession>
<organism evidence="15 16">
    <name type="scientific">Candidatus Enterovibrio escicola</name>
    <dbReference type="NCBI Taxonomy" id="1927127"/>
    <lineage>
        <taxon>Bacteria</taxon>
        <taxon>Pseudomonadati</taxon>
        <taxon>Pseudomonadota</taxon>
        <taxon>Gammaproteobacteria</taxon>
        <taxon>Vibrionales</taxon>
        <taxon>Vibrionaceae</taxon>
        <taxon>Enterovibrio</taxon>
    </lineage>
</organism>
<dbReference type="PANTHER" id="PTHR30622">
    <property type="entry name" value="UNDECAPRENYL-DIPHOSPHATASE"/>
    <property type="match status" value="1"/>
</dbReference>
<keyword evidence="10 14" id="KW-0046">Antibiotic resistance</keyword>
<dbReference type="Pfam" id="PF02673">
    <property type="entry name" value="BacA"/>
    <property type="match status" value="1"/>
</dbReference>
<evidence type="ECO:0000256" key="12">
    <source>
        <dbReference type="ARBA" id="ARBA00032932"/>
    </source>
</evidence>
<dbReference type="GO" id="GO:0046677">
    <property type="term" value="P:response to antibiotic"/>
    <property type="evidence" value="ECO:0007669"/>
    <property type="project" value="UniProtKB-UniRule"/>
</dbReference>
<dbReference type="InterPro" id="IPR003824">
    <property type="entry name" value="UppP"/>
</dbReference>
<keyword evidence="16" id="KW-1185">Reference proteome</keyword>
<evidence type="ECO:0000256" key="11">
    <source>
        <dbReference type="ARBA" id="ARBA00032707"/>
    </source>
</evidence>
<keyword evidence="9 14" id="KW-0472">Membrane</keyword>
<evidence type="ECO:0000256" key="7">
    <source>
        <dbReference type="ARBA" id="ARBA00022801"/>
    </source>
</evidence>
<evidence type="ECO:0000256" key="8">
    <source>
        <dbReference type="ARBA" id="ARBA00022989"/>
    </source>
</evidence>
<evidence type="ECO:0000256" key="10">
    <source>
        <dbReference type="ARBA" id="ARBA00023251"/>
    </source>
</evidence>
<dbReference type="AlphaFoldDB" id="A0A2A5T3L2"/>
<dbReference type="EC" id="3.6.1.27" evidence="3 14"/>
<dbReference type="PANTHER" id="PTHR30622:SF4">
    <property type="entry name" value="UNDECAPRENYL-DIPHOSPHATASE"/>
    <property type="match status" value="1"/>
</dbReference>
<sequence length="267" mass="29587">MSMFETCTLALIQGLTEFLPISSSAHLILPSQILGWQDQGLGFDVSVHIGTLLAVVGYLRKEVKQLLGALFRWIFNGEHSPDATLAWMITLSTIPAGIFGLLMKNFVEIYLRSAWVITATCIIFGLLLWWVDVYARCEDDEYTTTPKSALLIGLAQAIAIIPGASRSGMTMTMALYIGYTREAAARFSFLMSIPIIVLAGSYLGLGWIQSDVPILWKPILVGIFVSFFSAYICIHWFLKLITNIGMKPFIIYRMVLGTGLAIFLATK</sequence>
<comment type="miscellaneous">
    <text evidence="14">Bacitracin is thought to be involved in the inhibition of peptidoglycan synthesis by sequestering undecaprenyl diphosphate, thereby reducing the pool of lipid carrier available.</text>
</comment>
<dbReference type="Proteomes" id="UP000219020">
    <property type="component" value="Unassembled WGS sequence"/>
</dbReference>
<protein>
    <recommendedName>
        <fullName evidence="4 14">Undecaprenyl-diphosphatase</fullName>
        <ecNumber evidence="3 14">3.6.1.27</ecNumber>
    </recommendedName>
    <alternativeName>
        <fullName evidence="12 14">Bacitracin resistance protein</fullName>
    </alternativeName>
    <alternativeName>
        <fullName evidence="11 14">Undecaprenyl pyrophosphate phosphatase</fullName>
    </alternativeName>
</protein>
<comment type="caution">
    <text evidence="15">The sequence shown here is derived from an EMBL/GenBank/DDBJ whole genome shotgun (WGS) entry which is preliminary data.</text>
</comment>
<evidence type="ECO:0000256" key="6">
    <source>
        <dbReference type="ARBA" id="ARBA00022692"/>
    </source>
</evidence>
<dbReference type="RefSeq" id="WP_097356541.1">
    <property type="nucleotide sequence ID" value="NZ_CAWNJE010000009.1"/>
</dbReference>
<evidence type="ECO:0000313" key="16">
    <source>
        <dbReference type="Proteomes" id="UP000219020"/>
    </source>
</evidence>
<evidence type="ECO:0000256" key="5">
    <source>
        <dbReference type="ARBA" id="ARBA00022475"/>
    </source>
</evidence>
<evidence type="ECO:0000256" key="14">
    <source>
        <dbReference type="HAMAP-Rule" id="MF_01006"/>
    </source>
</evidence>
<evidence type="ECO:0000313" key="15">
    <source>
        <dbReference type="EMBL" id="PCS22742.1"/>
    </source>
</evidence>
<keyword evidence="6 14" id="KW-0812">Transmembrane</keyword>
<dbReference type="EMBL" id="NBYY01000015">
    <property type="protein sequence ID" value="PCS22742.1"/>
    <property type="molecule type" value="Genomic_DNA"/>
</dbReference>
<comment type="similarity">
    <text evidence="2 14">Belongs to the UppP family.</text>
</comment>
<proteinExistence type="inferred from homology"/>
<evidence type="ECO:0000256" key="3">
    <source>
        <dbReference type="ARBA" id="ARBA00012374"/>
    </source>
</evidence>
<dbReference type="GO" id="GO:0005886">
    <property type="term" value="C:plasma membrane"/>
    <property type="evidence" value="ECO:0007669"/>
    <property type="project" value="UniProtKB-SubCell"/>
</dbReference>
<dbReference type="NCBIfam" id="TIGR00753">
    <property type="entry name" value="undec_PP_bacA"/>
    <property type="match status" value="1"/>
</dbReference>
<keyword evidence="5 14" id="KW-1003">Cell membrane</keyword>
<keyword evidence="7 14" id="KW-0378">Hydrolase</keyword>
<evidence type="ECO:0000256" key="1">
    <source>
        <dbReference type="ARBA" id="ARBA00004651"/>
    </source>
</evidence>
<keyword evidence="14" id="KW-0961">Cell wall biogenesis/degradation</keyword>
<gene>
    <name evidence="14" type="primary">uppP</name>
    <name evidence="15" type="ORF">BTN49_1700</name>
</gene>
<feature type="transmembrane region" description="Helical" evidence="14">
    <location>
        <begin position="250"/>
        <end position="266"/>
    </location>
</feature>
<dbReference type="GeneID" id="66951743"/>
<dbReference type="GO" id="GO:0050380">
    <property type="term" value="F:undecaprenyl-diphosphatase activity"/>
    <property type="evidence" value="ECO:0007669"/>
    <property type="project" value="UniProtKB-UniRule"/>
</dbReference>
<feature type="transmembrane region" description="Helical" evidence="14">
    <location>
        <begin position="214"/>
        <end position="238"/>
    </location>
</feature>
<name>A0A2A5T3L2_9GAMM</name>
<reference evidence="16" key="1">
    <citation type="submission" date="2017-04" db="EMBL/GenBank/DDBJ databases">
        <title>Genome evolution of the luminous symbionts of deep sea anglerfish.</title>
        <authorList>
            <person name="Hendry T.A."/>
        </authorList>
    </citation>
    <scope>NUCLEOTIDE SEQUENCE [LARGE SCALE GENOMIC DNA]</scope>
</reference>
<keyword evidence="14" id="KW-0573">Peptidoglycan synthesis</keyword>
<dbReference type="HAMAP" id="MF_01006">
    <property type="entry name" value="Undec_diphosphatase"/>
    <property type="match status" value="1"/>
</dbReference>
<keyword evidence="14" id="KW-0133">Cell shape</keyword>
<dbReference type="GO" id="GO:0071555">
    <property type="term" value="P:cell wall organization"/>
    <property type="evidence" value="ECO:0007669"/>
    <property type="project" value="UniProtKB-KW"/>
</dbReference>
<evidence type="ECO:0000256" key="13">
    <source>
        <dbReference type="ARBA" id="ARBA00047594"/>
    </source>
</evidence>
<comment type="catalytic activity">
    <reaction evidence="13 14">
        <text>di-trans,octa-cis-undecaprenyl diphosphate + H2O = di-trans,octa-cis-undecaprenyl phosphate + phosphate + H(+)</text>
        <dbReference type="Rhea" id="RHEA:28094"/>
        <dbReference type="ChEBI" id="CHEBI:15377"/>
        <dbReference type="ChEBI" id="CHEBI:15378"/>
        <dbReference type="ChEBI" id="CHEBI:43474"/>
        <dbReference type="ChEBI" id="CHEBI:58405"/>
        <dbReference type="ChEBI" id="CHEBI:60392"/>
        <dbReference type="EC" id="3.6.1.27"/>
    </reaction>
</comment>
<feature type="transmembrane region" description="Helical" evidence="14">
    <location>
        <begin position="189"/>
        <end position="208"/>
    </location>
</feature>
<dbReference type="GO" id="GO:0008360">
    <property type="term" value="P:regulation of cell shape"/>
    <property type="evidence" value="ECO:0007669"/>
    <property type="project" value="UniProtKB-KW"/>
</dbReference>
<dbReference type="NCBIfam" id="NF001393">
    <property type="entry name" value="PRK00281.2-4"/>
    <property type="match status" value="1"/>
</dbReference>
<evidence type="ECO:0000256" key="9">
    <source>
        <dbReference type="ARBA" id="ARBA00023136"/>
    </source>
</evidence>
<feature type="transmembrane region" description="Helical" evidence="14">
    <location>
        <begin position="85"/>
        <end position="102"/>
    </location>
</feature>
<feature type="transmembrane region" description="Helical" evidence="14">
    <location>
        <begin position="109"/>
        <end position="131"/>
    </location>
</feature>
<comment type="function">
    <text evidence="14">Catalyzes the dephosphorylation of undecaprenyl diphosphate (UPP). Confers resistance to bacitracin.</text>
</comment>